<evidence type="ECO:0000256" key="2">
    <source>
        <dbReference type="ARBA" id="ARBA00022980"/>
    </source>
</evidence>
<dbReference type="InterPro" id="IPR036164">
    <property type="entry name" value="bL21-like_sf"/>
</dbReference>
<accession>A0A9Q1H512</accession>
<dbReference type="NCBIfam" id="TIGR00061">
    <property type="entry name" value="L21"/>
    <property type="match status" value="1"/>
</dbReference>
<dbReference type="EMBL" id="JAIZAY010000012">
    <property type="protein sequence ID" value="KAJ8032596.1"/>
    <property type="molecule type" value="Genomic_DNA"/>
</dbReference>
<reference evidence="5" key="1">
    <citation type="submission" date="2021-10" db="EMBL/GenBank/DDBJ databases">
        <title>Tropical sea cucumber genome reveals ecological adaptation and Cuvierian tubules defense mechanism.</title>
        <authorList>
            <person name="Chen T."/>
        </authorList>
    </citation>
    <scope>NUCLEOTIDE SEQUENCE</scope>
    <source>
        <strain evidence="5">Nanhai2018</strain>
        <tissue evidence="5">Muscle</tissue>
    </source>
</reference>
<organism evidence="5 6">
    <name type="scientific">Holothuria leucospilota</name>
    <name type="common">Black long sea cucumber</name>
    <name type="synonym">Mertensiothuria leucospilota</name>
    <dbReference type="NCBI Taxonomy" id="206669"/>
    <lineage>
        <taxon>Eukaryota</taxon>
        <taxon>Metazoa</taxon>
        <taxon>Echinodermata</taxon>
        <taxon>Eleutherozoa</taxon>
        <taxon>Echinozoa</taxon>
        <taxon>Holothuroidea</taxon>
        <taxon>Aspidochirotacea</taxon>
        <taxon>Aspidochirotida</taxon>
        <taxon>Holothuriidae</taxon>
        <taxon>Holothuria</taxon>
    </lineage>
</organism>
<dbReference type="Pfam" id="PF00829">
    <property type="entry name" value="Ribosomal_L21p"/>
    <property type="match status" value="1"/>
</dbReference>
<evidence type="ECO:0000256" key="3">
    <source>
        <dbReference type="ARBA" id="ARBA00023274"/>
    </source>
</evidence>
<dbReference type="HAMAP" id="MF_01363">
    <property type="entry name" value="Ribosomal_bL21"/>
    <property type="match status" value="1"/>
</dbReference>
<name>A0A9Q1H512_HOLLE</name>
<dbReference type="AlphaFoldDB" id="A0A9Q1H512"/>
<dbReference type="GO" id="GO:0003735">
    <property type="term" value="F:structural constituent of ribosome"/>
    <property type="evidence" value="ECO:0007669"/>
    <property type="project" value="InterPro"/>
</dbReference>
<dbReference type="OrthoDB" id="5994at2759"/>
<dbReference type="PANTHER" id="PTHR21349:SF0">
    <property type="entry name" value="LARGE RIBOSOMAL SUBUNIT PROTEIN BL21M"/>
    <property type="match status" value="1"/>
</dbReference>
<keyword evidence="6" id="KW-1185">Reference proteome</keyword>
<dbReference type="GO" id="GO:0005762">
    <property type="term" value="C:mitochondrial large ribosomal subunit"/>
    <property type="evidence" value="ECO:0007669"/>
    <property type="project" value="TreeGrafter"/>
</dbReference>
<proteinExistence type="inferred from homology"/>
<dbReference type="GO" id="GO:0006412">
    <property type="term" value="P:translation"/>
    <property type="evidence" value="ECO:0007669"/>
    <property type="project" value="InterPro"/>
</dbReference>
<evidence type="ECO:0000256" key="4">
    <source>
        <dbReference type="ARBA" id="ARBA00044129"/>
    </source>
</evidence>
<keyword evidence="3" id="KW-0687">Ribonucleoprotein</keyword>
<evidence type="ECO:0000313" key="6">
    <source>
        <dbReference type="Proteomes" id="UP001152320"/>
    </source>
</evidence>
<comment type="caution">
    <text evidence="5">The sequence shown here is derived from an EMBL/GenBank/DDBJ whole genome shotgun (WGS) entry which is preliminary data.</text>
</comment>
<dbReference type="SUPFAM" id="SSF141091">
    <property type="entry name" value="L21p-like"/>
    <property type="match status" value="1"/>
</dbReference>
<keyword evidence="2 5" id="KW-0689">Ribosomal protein</keyword>
<sequence length="201" mass="23190">MSLLMLNNCMKMLMRRGPVAHDSIVCKLCNRSYHHRFYNFARHAVILRQAQIISHSLTQRGFSSEVWLPHEKKKGLLKEVNKEIVQNVGRMFAVVHIGGSQFKVSPEDLIQIQGHIEADMGERICLEKVLLLGGDNFTVIGKPLISPQMVRVEATVIEKTMSEKKILFRFKKRKNYKKYKEMYVPLTVLRINTIDVNPVLS</sequence>
<dbReference type="InterPro" id="IPR028909">
    <property type="entry name" value="bL21-like"/>
</dbReference>
<dbReference type="InterPro" id="IPR001787">
    <property type="entry name" value="Ribosomal_bL21"/>
</dbReference>
<evidence type="ECO:0000256" key="1">
    <source>
        <dbReference type="ARBA" id="ARBA00008563"/>
    </source>
</evidence>
<gene>
    <name evidence="5" type="ORF">HOLleu_26158</name>
</gene>
<evidence type="ECO:0000313" key="5">
    <source>
        <dbReference type="EMBL" id="KAJ8032596.1"/>
    </source>
</evidence>
<comment type="similarity">
    <text evidence="1">Belongs to the bacterial ribosomal protein bL21 family.</text>
</comment>
<dbReference type="PANTHER" id="PTHR21349">
    <property type="entry name" value="50S RIBOSOMAL PROTEIN L21"/>
    <property type="match status" value="1"/>
</dbReference>
<dbReference type="Proteomes" id="UP001152320">
    <property type="component" value="Chromosome 12"/>
</dbReference>
<protein>
    <recommendedName>
        <fullName evidence="4">Large ribosomal subunit protein bL21m</fullName>
    </recommendedName>
</protein>
<dbReference type="GO" id="GO:0003723">
    <property type="term" value="F:RNA binding"/>
    <property type="evidence" value="ECO:0007669"/>
    <property type="project" value="InterPro"/>
</dbReference>